<name>A0ABQ2G5Y2_9DEIO</name>
<organism evidence="1 2">
    <name type="scientific">Deinococcus aerolatus</name>
    <dbReference type="NCBI Taxonomy" id="522487"/>
    <lineage>
        <taxon>Bacteria</taxon>
        <taxon>Thermotogati</taxon>
        <taxon>Deinococcota</taxon>
        <taxon>Deinococci</taxon>
        <taxon>Deinococcales</taxon>
        <taxon>Deinococcaceae</taxon>
        <taxon>Deinococcus</taxon>
    </lineage>
</organism>
<comment type="caution">
    <text evidence="1">The sequence shown here is derived from an EMBL/GenBank/DDBJ whole genome shotgun (WGS) entry which is preliminary data.</text>
</comment>
<proteinExistence type="predicted"/>
<accession>A0ABQ2G5Y2</accession>
<evidence type="ECO:0000313" key="2">
    <source>
        <dbReference type="Proteomes" id="UP000639973"/>
    </source>
</evidence>
<dbReference type="EMBL" id="BMOL01000005">
    <property type="protein sequence ID" value="GGL77373.1"/>
    <property type="molecule type" value="Genomic_DNA"/>
</dbReference>
<evidence type="ECO:0000313" key="1">
    <source>
        <dbReference type="EMBL" id="GGL77373.1"/>
    </source>
</evidence>
<sequence>MTLRTQGSVPINLHVGPTWERFEDIRVGAATKLSSIRDGTMGILRLKKAQYRIISEDDFQKLYGIAAEADHLRRDVQLIIQAATIVSESDSEASRKMLQMVAFQISEKVTFSCIDGSQPLKLTDFELGEHDSDDSLVLPRR</sequence>
<dbReference type="Proteomes" id="UP000639973">
    <property type="component" value="Unassembled WGS sequence"/>
</dbReference>
<gene>
    <name evidence="1" type="ORF">GCM10010840_14160</name>
</gene>
<reference evidence="2" key="1">
    <citation type="journal article" date="2019" name="Int. J. Syst. Evol. Microbiol.">
        <title>The Global Catalogue of Microorganisms (GCM) 10K type strain sequencing project: providing services to taxonomists for standard genome sequencing and annotation.</title>
        <authorList>
            <consortium name="The Broad Institute Genomics Platform"/>
            <consortium name="The Broad Institute Genome Sequencing Center for Infectious Disease"/>
            <person name="Wu L."/>
            <person name="Ma J."/>
        </authorList>
    </citation>
    <scope>NUCLEOTIDE SEQUENCE [LARGE SCALE GENOMIC DNA]</scope>
    <source>
        <strain evidence="2">JCM 15442</strain>
    </source>
</reference>
<protein>
    <submittedName>
        <fullName evidence="1">Uncharacterized protein</fullName>
    </submittedName>
</protein>
<keyword evidence="2" id="KW-1185">Reference proteome</keyword>